<reference evidence="2" key="1">
    <citation type="submission" date="2020-07" db="EMBL/GenBank/DDBJ databases">
        <authorList>
            <person name="Lin J."/>
        </authorList>
    </citation>
    <scope>NUCLEOTIDE SEQUENCE</scope>
</reference>
<protein>
    <submittedName>
        <fullName evidence="2">Uncharacterized protein</fullName>
    </submittedName>
</protein>
<feature type="compositionally biased region" description="Basic and acidic residues" evidence="1">
    <location>
        <begin position="99"/>
        <end position="109"/>
    </location>
</feature>
<sequence length="109" mass="11964">MRRAVAVKVGARGYKATSARWAAMAEQAAATKSKQQQSSEACGNSGYTQGAKLVATQGLQWQQEIRKRSDDGWMFFGRPDWPVVIGSCEGRMSGSNTNEGKDIEKEYLD</sequence>
<accession>A0A6V7P2H8</accession>
<evidence type="ECO:0000313" key="2">
    <source>
        <dbReference type="EMBL" id="CAD1824814.1"/>
    </source>
</evidence>
<dbReference type="EMBL" id="LR862144">
    <property type="protein sequence ID" value="CAD1824814.1"/>
    <property type="molecule type" value="Genomic_DNA"/>
</dbReference>
<evidence type="ECO:0000256" key="1">
    <source>
        <dbReference type="SAM" id="MobiDB-lite"/>
    </source>
</evidence>
<name>A0A6V7P2H8_ANACO</name>
<feature type="region of interest" description="Disordered" evidence="1">
    <location>
        <begin position="87"/>
        <end position="109"/>
    </location>
</feature>
<organism evidence="2">
    <name type="scientific">Ananas comosus var. bracteatus</name>
    <name type="common">red pineapple</name>
    <dbReference type="NCBI Taxonomy" id="296719"/>
    <lineage>
        <taxon>Eukaryota</taxon>
        <taxon>Viridiplantae</taxon>
        <taxon>Streptophyta</taxon>
        <taxon>Embryophyta</taxon>
        <taxon>Tracheophyta</taxon>
        <taxon>Spermatophyta</taxon>
        <taxon>Magnoliopsida</taxon>
        <taxon>Liliopsida</taxon>
        <taxon>Poales</taxon>
        <taxon>Bromeliaceae</taxon>
        <taxon>Bromelioideae</taxon>
        <taxon>Ananas</taxon>
    </lineage>
</organism>
<proteinExistence type="predicted"/>
<dbReference type="AlphaFoldDB" id="A0A6V7P2H8"/>
<gene>
    <name evidence="2" type="ORF">CB5_LOCUS8025</name>
</gene>